<keyword evidence="2" id="KW-0862">Zinc</keyword>
<dbReference type="STRING" id="27349.A0A0L6V4B5"/>
<evidence type="ECO:0000259" key="4">
    <source>
        <dbReference type="PROSITE" id="PS50158"/>
    </source>
</evidence>
<reference evidence="5 6" key="1">
    <citation type="submission" date="2015-08" db="EMBL/GenBank/DDBJ databases">
        <title>Next Generation Sequencing and Analysis of the Genome of Puccinia sorghi L Schw, the Causal Agent of Maize Common Rust.</title>
        <authorList>
            <person name="Rochi L."/>
            <person name="Burguener G."/>
            <person name="Darino M."/>
            <person name="Turjanski A."/>
            <person name="Kreff E."/>
            <person name="Dieguez M.J."/>
            <person name="Sacco F."/>
        </authorList>
    </citation>
    <scope>NUCLEOTIDE SEQUENCE [LARGE SCALE GENOMIC DNA]</scope>
    <source>
        <strain evidence="5 6">RO10H11247</strain>
    </source>
</reference>
<proteinExistence type="predicted"/>
<feature type="region of interest" description="Disordered" evidence="3">
    <location>
        <begin position="217"/>
        <end position="246"/>
    </location>
</feature>
<dbReference type="InterPro" id="IPR021109">
    <property type="entry name" value="Peptidase_aspartic_dom_sf"/>
</dbReference>
<keyword evidence="2" id="KW-0479">Metal-binding</keyword>
<dbReference type="GO" id="GO:0006397">
    <property type="term" value="P:mRNA processing"/>
    <property type="evidence" value="ECO:0007669"/>
    <property type="project" value="UniProtKB-KW"/>
</dbReference>
<comment type="caution">
    <text evidence="5">The sequence shown here is derived from an EMBL/GenBank/DDBJ whole genome shotgun (WGS) entry which is preliminary data.</text>
</comment>
<keyword evidence="1" id="KW-0507">mRNA processing</keyword>
<evidence type="ECO:0000313" key="6">
    <source>
        <dbReference type="Proteomes" id="UP000037035"/>
    </source>
</evidence>
<feature type="non-terminal residue" evidence="5">
    <location>
        <position position="1"/>
    </location>
</feature>
<keyword evidence="6" id="KW-1185">Reference proteome</keyword>
<dbReference type="InterPro" id="IPR001878">
    <property type="entry name" value="Znf_CCHC"/>
</dbReference>
<feature type="compositionally biased region" description="Basic and acidic residues" evidence="3">
    <location>
        <begin position="225"/>
        <end position="246"/>
    </location>
</feature>
<evidence type="ECO:0000313" key="5">
    <source>
        <dbReference type="EMBL" id="KNZ55621.1"/>
    </source>
</evidence>
<dbReference type="Pfam" id="PF00098">
    <property type="entry name" value="zf-CCHC"/>
    <property type="match status" value="1"/>
</dbReference>
<accession>A0A0L6V4B5</accession>
<feature type="compositionally biased region" description="Polar residues" evidence="3">
    <location>
        <begin position="86"/>
        <end position="96"/>
    </location>
</feature>
<dbReference type="SUPFAM" id="SSF57756">
    <property type="entry name" value="Retrovirus zinc finger-like domains"/>
    <property type="match status" value="1"/>
</dbReference>
<dbReference type="Gene3D" id="2.40.70.10">
    <property type="entry name" value="Acid Proteases"/>
    <property type="match status" value="1"/>
</dbReference>
<organism evidence="5 6">
    <name type="scientific">Puccinia sorghi</name>
    <dbReference type="NCBI Taxonomy" id="27349"/>
    <lineage>
        <taxon>Eukaryota</taxon>
        <taxon>Fungi</taxon>
        <taxon>Dikarya</taxon>
        <taxon>Basidiomycota</taxon>
        <taxon>Pucciniomycotina</taxon>
        <taxon>Pucciniomycetes</taxon>
        <taxon>Pucciniales</taxon>
        <taxon>Pucciniaceae</taxon>
        <taxon>Puccinia</taxon>
    </lineage>
</organism>
<dbReference type="AlphaFoldDB" id="A0A0L6V4B5"/>
<feature type="domain" description="CCHC-type" evidence="4">
    <location>
        <begin position="474"/>
        <end position="490"/>
    </location>
</feature>
<dbReference type="SMART" id="SM00343">
    <property type="entry name" value="ZnF_C2HC"/>
    <property type="match status" value="1"/>
</dbReference>
<dbReference type="GO" id="GO:0003676">
    <property type="term" value="F:nucleic acid binding"/>
    <property type="evidence" value="ECO:0007669"/>
    <property type="project" value="InterPro"/>
</dbReference>
<dbReference type="Proteomes" id="UP000037035">
    <property type="component" value="Unassembled WGS sequence"/>
</dbReference>
<evidence type="ECO:0000256" key="3">
    <source>
        <dbReference type="SAM" id="MobiDB-lite"/>
    </source>
</evidence>
<dbReference type="GO" id="GO:0008270">
    <property type="term" value="F:zinc ion binding"/>
    <property type="evidence" value="ECO:0007669"/>
    <property type="project" value="UniProtKB-KW"/>
</dbReference>
<protein>
    <recommendedName>
        <fullName evidence="4">CCHC-type domain-containing protein</fullName>
    </recommendedName>
</protein>
<name>A0A0L6V4B5_9BASI</name>
<dbReference type="Gene3D" id="4.10.60.10">
    <property type="entry name" value="Zinc finger, CCHC-type"/>
    <property type="match status" value="1"/>
</dbReference>
<dbReference type="EMBL" id="LAVV01007535">
    <property type="protein sequence ID" value="KNZ55621.1"/>
    <property type="molecule type" value="Genomic_DNA"/>
</dbReference>
<feature type="region of interest" description="Disordered" evidence="3">
    <location>
        <begin position="49"/>
        <end position="106"/>
    </location>
</feature>
<evidence type="ECO:0000256" key="2">
    <source>
        <dbReference type="PROSITE-ProRule" id="PRU00047"/>
    </source>
</evidence>
<dbReference type="VEuPathDB" id="FungiDB:VP01_262g3"/>
<dbReference type="PROSITE" id="PS50158">
    <property type="entry name" value="ZF_CCHC"/>
    <property type="match status" value="1"/>
</dbReference>
<feature type="compositionally biased region" description="Polar residues" evidence="3">
    <location>
        <begin position="49"/>
        <end position="60"/>
    </location>
</feature>
<dbReference type="InterPro" id="IPR036875">
    <property type="entry name" value="Znf_CCHC_sf"/>
</dbReference>
<gene>
    <name evidence="5" type="ORF">VP01_262g3</name>
</gene>
<sequence length="662" mass="75217">HATISGIELLLPTPFRIVVKHPLFSILYNNKSKQALTLLVSDFVPRGRTSNTVNQSQSADAQGDTLIPDAKPSTHSSPSREIGRNAWTSVSTGSEQQQREQDTSVAGLSKAMHRVLDQHQENFRGYQEAYQGGDQEMNSLYMTQDLATHHTLVKNLGLRLVLVLTEGWNPVDIRRAQRQSQAALEAPSSNQPELSRSQQTQWTEKNVQEGLQKLSLRGDVPHGAPDPEHLPIHRWSKKDPTGETEQPRIENYVTKEFFVSTLNNLFHRLDLLKENPPTSSAPFILAKSEQPDTSLTNLIDVDKEVRKQIIIVSRLNLLFKNSASEWYKGLKNSFGLQTWDWWKKQIDLKFGNATWRRRVQKAFYTSRFDASATPVAAWVTKQYKRIKSIEPYLNIEQINIKLLDLCDGEVAYAVKCALDTTHADISTLINVLQEIVDQTNLGKKPKNRFVPSNTSPSEKPKIYSDKPKSYADIKCNNCGLKGHIAKDCRRKKSVNNLVEQPDSDPADILEDEDSELEDNQEEDVVGNVFHIDEVKGKSSVMKMKLGNNDVNALLDSGAYISCVGVRYLLQIDKNYKDRLIAPDNKIYKSCNQKLNYIGKISYDLQLEDVTMPMVFMVMNDIKAKYFIIGNNYLHAYKINMINDTVRYVTYRISTRVQGSNKR</sequence>
<evidence type="ECO:0000256" key="1">
    <source>
        <dbReference type="ARBA" id="ARBA00022664"/>
    </source>
</evidence>
<dbReference type="OrthoDB" id="2506823at2759"/>
<keyword evidence="2" id="KW-0863">Zinc-finger</keyword>
<feature type="region of interest" description="Disordered" evidence="3">
    <location>
        <begin position="179"/>
        <end position="203"/>
    </location>
</feature>
<dbReference type="SUPFAM" id="SSF50630">
    <property type="entry name" value="Acid proteases"/>
    <property type="match status" value="1"/>
</dbReference>